<evidence type="ECO:0000313" key="10">
    <source>
        <dbReference type="EMBL" id="OSD07728.1"/>
    </source>
</evidence>
<feature type="transmembrane region" description="Helical" evidence="8">
    <location>
        <begin position="33"/>
        <end position="58"/>
    </location>
</feature>
<evidence type="ECO:0000256" key="7">
    <source>
        <dbReference type="SAM" id="MobiDB-lite"/>
    </source>
</evidence>
<dbReference type="InterPro" id="IPR011701">
    <property type="entry name" value="MFS"/>
</dbReference>
<evidence type="ECO:0000259" key="9">
    <source>
        <dbReference type="PROSITE" id="PS50850"/>
    </source>
</evidence>
<keyword evidence="6 8" id="KW-0472">Membrane</keyword>
<dbReference type="Gene3D" id="1.20.1250.20">
    <property type="entry name" value="MFS general substrate transporter like domains"/>
    <property type="match status" value="2"/>
</dbReference>
<dbReference type="PRINTS" id="PR01036">
    <property type="entry name" value="TCRTETB"/>
</dbReference>
<sequence>MSTISHDIAVSPPEDKGPTGDGNQASTRGAAFWLSYLAIVASVLLSALDLTAVSVALPTITDELHGGDKFTWVGSAYALSSTAILPLSGNFADIFGRKPVMLVSLAIFCVGSAVAGAAQDMNMLIAARTVQGIGGGSILNLTDIILSDLVPLAERGLYQGVLGLIWSFASGVGPPIGGALAEKASWRWLFYMNLPIAGVAFILVFFFLRVKTPEGSMRAKLVRVDWLGNAIIIAGSVLAVLGLTWGGAQYPWSSAKVLAPLIIGLITILAFFIYERKIPAEPAIPWEVVSNRTTIAGYIGTTIHGIVSISIIYYLPVFFQACMGASPLRSAVDALPTSLIIAPFALVCGIVVQVTKRYRLIQYIGWILIIVGFGLMTLLAPHSTVAQWVGYQVVVNVGIGLIYSGTVFPVLAPLPVSRTAAALAFYAFTRSFAQTWGITISSTILQNQLKSRLPPDFTSQFPQGLEIAYAAIPSIAGLPEPLRSQVRQAFSQSMATIWEVMIGIAGIGLLSVPLMREVQMQEKTDEKYGLSMQEKVPRPSAV</sequence>
<comment type="subcellular location">
    <subcellularLocation>
        <location evidence="1">Endomembrane system</location>
        <topology evidence="1">Multi-pass membrane protein</topology>
    </subcellularLocation>
</comment>
<keyword evidence="11" id="KW-1185">Reference proteome</keyword>
<dbReference type="AlphaFoldDB" id="A0A1Y2J2U3"/>
<dbReference type="GO" id="GO:0022857">
    <property type="term" value="F:transmembrane transporter activity"/>
    <property type="evidence" value="ECO:0007669"/>
    <property type="project" value="InterPro"/>
</dbReference>
<dbReference type="FunFam" id="1.20.1720.10:FF:000013">
    <property type="entry name" value="Related to multidrug resistance proteins"/>
    <property type="match status" value="1"/>
</dbReference>
<evidence type="ECO:0000256" key="5">
    <source>
        <dbReference type="ARBA" id="ARBA00022989"/>
    </source>
</evidence>
<evidence type="ECO:0000313" key="11">
    <source>
        <dbReference type="Proteomes" id="UP000193067"/>
    </source>
</evidence>
<feature type="transmembrane region" description="Helical" evidence="8">
    <location>
        <begin position="222"/>
        <end position="245"/>
    </location>
</feature>
<feature type="transmembrane region" description="Helical" evidence="8">
    <location>
        <begin position="295"/>
        <end position="315"/>
    </location>
</feature>
<organism evidence="10 11">
    <name type="scientific">Trametes coccinea (strain BRFM310)</name>
    <name type="common">Pycnoporus coccineus</name>
    <dbReference type="NCBI Taxonomy" id="1353009"/>
    <lineage>
        <taxon>Eukaryota</taxon>
        <taxon>Fungi</taxon>
        <taxon>Dikarya</taxon>
        <taxon>Basidiomycota</taxon>
        <taxon>Agaricomycotina</taxon>
        <taxon>Agaricomycetes</taxon>
        <taxon>Polyporales</taxon>
        <taxon>Polyporaceae</taxon>
        <taxon>Trametes</taxon>
    </lineage>
</organism>
<dbReference type="Proteomes" id="UP000193067">
    <property type="component" value="Unassembled WGS sequence"/>
</dbReference>
<evidence type="ECO:0000256" key="1">
    <source>
        <dbReference type="ARBA" id="ARBA00004127"/>
    </source>
</evidence>
<feature type="transmembrane region" description="Helical" evidence="8">
    <location>
        <begin position="70"/>
        <end position="88"/>
    </location>
</feature>
<dbReference type="PANTHER" id="PTHR23501:SF102">
    <property type="entry name" value="DRUG TRANSPORTER, PUTATIVE (AFU_ORTHOLOGUE AFUA_3G08530)-RELATED"/>
    <property type="match status" value="1"/>
</dbReference>
<evidence type="ECO:0000256" key="3">
    <source>
        <dbReference type="ARBA" id="ARBA00022448"/>
    </source>
</evidence>
<evidence type="ECO:0000256" key="8">
    <source>
        <dbReference type="SAM" id="Phobius"/>
    </source>
</evidence>
<dbReference type="PROSITE" id="PS00216">
    <property type="entry name" value="SUGAR_TRANSPORT_1"/>
    <property type="match status" value="1"/>
</dbReference>
<dbReference type="SUPFAM" id="SSF103473">
    <property type="entry name" value="MFS general substrate transporter"/>
    <property type="match status" value="1"/>
</dbReference>
<feature type="domain" description="Major facilitator superfamily (MFS) profile" evidence="9">
    <location>
        <begin position="35"/>
        <end position="520"/>
    </location>
</feature>
<keyword evidence="4 8" id="KW-0812">Transmembrane</keyword>
<gene>
    <name evidence="10" type="ORF">PYCCODRAFT_1358105</name>
</gene>
<dbReference type="InterPro" id="IPR036259">
    <property type="entry name" value="MFS_trans_sf"/>
</dbReference>
<dbReference type="PANTHER" id="PTHR23501">
    <property type="entry name" value="MAJOR FACILITATOR SUPERFAMILY"/>
    <property type="match status" value="1"/>
</dbReference>
<feature type="transmembrane region" description="Helical" evidence="8">
    <location>
        <begin position="423"/>
        <end position="445"/>
    </location>
</feature>
<dbReference type="Pfam" id="PF07690">
    <property type="entry name" value="MFS_1"/>
    <property type="match status" value="1"/>
</dbReference>
<feature type="transmembrane region" description="Helical" evidence="8">
    <location>
        <begin position="335"/>
        <end position="352"/>
    </location>
</feature>
<proteinExistence type="inferred from homology"/>
<accession>A0A1Y2J2U3</accession>
<feature type="transmembrane region" description="Helical" evidence="8">
    <location>
        <begin position="257"/>
        <end position="274"/>
    </location>
</feature>
<dbReference type="CDD" id="cd17502">
    <property type="entry name" value="MFS_Azr1_MDR_like"/>
    <property type="match status" value="1"/>
</dbReference>
<name>A0A1Y2J2U3_TRAC3</name>
<evidence type="ECO:0000256" key="6">
    <source>
        <dbReference type="ARBA" id="ARBA00023136"/>
    </source>
</evidence>
<feature type="transmembrane region" description="Helical" evidence="8">
    <location>
        <begin position="495"/>
        <end position="515"/>
    </location>
</feature>
<dbReference type="InterPro" id="IPR005829">
    <property type="entry name" value="Sugar_transporter_CS"/>
</dbReference>
<keyword evidence="3" id="KW-0813">Transport</keyword>
<comment type="similarity">
    <text evidence="2">Belongs to the major facilitator superfamily.</text>
</comment>
<keyword evidence="5 8" id="KW-1133">Transmembrane helix</keyword>
<feature type="transmembrane region" description="Helical" evidence="8">
    <location>
        <begin position="100"/>
        <end position="118"/>
    </location>
</feature>
<evidence type="ECO:0000256" key="2">
    <source>
        <dbReference type="ARBA" id="ARBA00008335"/>
    </source>
</evidence>
<dbReference type="GO" id="GO:0005886">
    <property type="term" value="C:plasma membrane"/>
    <property type="evidence" value="ECO:0007669"/>
    <property type="project" value="TreeGrafter"/>
</dbReference>
<reference evidence="10 11" key="1">
    <citation type="journal article" date="2015" name="Biotechnol. Biofuels">
        <title>Enhanced degradation of softwood versus hardwood by the white-rot fungus Pycnoporus coccineus.</title>
        <authorList>
            <person name="Couturier M."/>
            <person name="Navarro D."/>
            <person name="Chevret D."/>
            <person name="Henrissat B."/>
            <person name="Piumi F."/>
            <person name="Ruiz-Duenas F.J."/>
            <person name="Martinez A.T."/>
            <person name="Grigoriev I.V."/>
            <person name="Riley R."/>
            <person name="Lipzen A."/>
            <person name="Berrin J.G."/>
            <person name="Master E.R."/>
            <person name="Rosso M.N."/>
        </authorList>
    </citation>
    <scope>NUCLEOTIDE SEQUENCE [LARGE SCALE GENOMIC DNA]</scope>
    <source>
        <strain evidence="10 11">BRFM310</strain>
    </source>
</reference>
<dbReference type="PROSITE" id="PS50850">
    <property type="entry name" value="MFS"/>
    <property type="match status" value="1"/>
</dbReference>
<feature type="transmembrane region" description="Helical" evidence="8">
    <location>
        <begin position="388"/>
        <end position="411"/>
    </location>
</feature>
<feature type="region of interest" description="Disordered" evidence="7">
    <location>
        <begin position="1"/>
        <end position="23"/>
    </location>
</feature>
<dbReference type="OrthoDB" id="3437016at2759"/>
<evidence type="ECO:0000256" key="4">
    <source>
        <dbReference type="ARBA" id="ARBA00022692"/>
    </source>
</evidence>
<protein>
    <submittedName>
        <fullName evidence="10">MFS general substrate transporter</fullName>
    </submittedName>
</protein>
<dbReference type="EMBL" id="KZ084087">
    <property type="protein sequence ID" value="OSD07728.1"/>
    <property type="molecule type" value="Genomic_DNA"/>
</dbReference>
<feature type="transmembrane region" description="Helical" evidence="8">
    <location>
        <begin position="364"/>
        <end position="382"/>
    </location>
</feature>
<dbReference type="GO" id="GO:0012505">
    <property type="term" value="C:endomembrane system"/>
    <property type="evidence" value="ECO:0007669"/>
    <property type="project" value="UniProtKB-SubCell"/>
</dbReference>
<dbReference type="InterPro" id="IPR020846">
    <property type="entry name" value="MFS_dom"/>
</dbReference>
<feature type="transmembrane region" description="Helical" evidence="8">
    <location>
        <begin position="188"/>
        <end position="210"/>
    </location>
</feature>